<dbReference type="InterPro" id="IPR018499">
    <property type="entry name" value="Tetraspanin/Peripherin"/>
</dbReference>
<gene>
    <name evidence="6" type="ORF">TCLT_LOCUS2409</name>
</gene>
<dbReference type="OrthoDB" id="2014092at2759"/>
<evidence type="ECO:0000256" key="4">
    <source>
        <dbReference type="ARBA" id="ARBA00023136"/>
    </source>
</evidence>
<keyword evidence="2 5" id="KW-0812">Transmembrane</keyword>
<dbReference type="Proteomes" id="UP000276776">
    <property type="component" value="Unassembled WGS sequence"/>
</dbReference>
<feature type="transmembrane region" description="Helical" evidence="5">
    <location>
        <begin position="14"/>
        <end position="37"/>
    </location>
</feature>
<evidence type="ECO:0000313" key="6">
    <source>
        <dbReference type="EMBL" id="VDM98348.1"/>
    </source>
</evidence>
<dbReference type="STRING" id="103827.A0A0N5CQA8"/>
<evidence type="ECO:0000256" key="2">
    <source>
        <dbReference type="ARBA" id="ARBA00022692"/>
    </source>
</evidence>
<dbReference type="InterPro" id="IPR008952">
    <property type="entry name" value="Tetraspanin_EC2_sf"/>
</dbReference>
<dbReference type="PANTHER" id="PTHR19282:SF431">
    <property type="entry name" value="TETRASPANIN 26A, ISOFORM B-RELATED"/>
    <property type="match status" value="1"/>
</dbReference>
<reference evidence="8" key="1">
    <citation type="submission" date="2017-02" db="UniProtKB">
        <authorList>
            <consortium name="WormBaseParasite"/>
        </authorList>
    </citation>
    <scope>IDENTIFICATION</scope>
</reference>
<dbReference type="OMA" id="ANEPNDW"/>
<comment type="subcellular location">
    <subcellularLocation>
        <location evidence="1">Membrane</location>
        <topology evidence="1">Multi-pass membrane protein</topology>
    </subcellularLocation>
</comment>
<evidence type="ECO:0000313" key="8">
    <source>
        <dbReference type="WBParaSite" id="TCLT_0000240801-mRNA-1"/>
    </source>
</evidence>
<dbReference type="SUPFAM" id="SSF48652">
    <property type="entry name" value="Tetraspanin"/>
    <property type="match status" value="1"/>
</dbReference>
<evidence type="ECO:0000313" key="7">
    <source>
        <dbReference type="Proteomes" id="UP000276776"/>
    </source>
</evidence>
<name>A0A0N5CQA8_THECL</name>
<dbReference type="Gene3D" id="1.10.1450.10">
    <property type="entry name" value="Tetraspanin"/>
    <property type="match status" value="1"/>
</dbReference>
<accession>A0A0N5CQA8</accession>
<evidence type="ECO:0000256" key="3">
    <source>
        <dbReference type="ARBA" id="ARBA00022989"/>
    </source>
</evidence>
<keyword evidence="7" id="KW-1185">Reference proteome</keyword>
<dbReference type="Pfam" id="PF00335">
    <property type="entry name" value="Tetraspanin"/>
    <property type="match status" value="1"/>
</dbReference>
<feature type="transmembrane region" description="Helical" evidence="5">
    <location>
        <begin position="170"/>
        <end position="194"/>
    </location>
</feature>
<keyword evidence="3 5" id="KW-1133">Transmembrane helix</keyword>
<keyword evidence="4 5" id="KW-0472">Membrane</keyword>
<protein>
    <submittedName>
        <fullName evidence="8">Tetraspanin</fullName>
    </submittedName>
</protein>
<dbReference type="AlphaFoldDB" id="A0A0N5CQA8"/>
<dbReference type="WBParaSite" id="TCLT_0000240801-mRNA-1">
    <property type="protein sequence ID" value="TCLT_0000240801-mRNA-1"/>
    <property type="gene ID" value="TCLT_0000240801"/>
</dbReference>
<proteinExistence type="predicted"/>
<organism evidence="8">
    <name type="scientific">Thelazia callipaeda</name>
    <name type="common">Oriental eyeworm</name>
    <name type="synonym">Parasitic nematode</name>
    <dbReference type="NCBI Taxonomy" id="103827"/>
    <lineage>
        <taxon>Eukaryota</taxon>
        <taxon>Metazoa</taxon>
        <taxon>Ecdysozoa</taxon>
        <taxon>Nematoda</taxon>
        <taxon>Chromadorea</taxon>
        <taxon>Rhabditida</taxon>
        <taxon>Spirurina</taxon>
        <taxon>Spiruromorpha</taxon>
        <taxon>Thelazioidea</taxon>
        <taxon>Thelaziidae</taxon>
        <taxon>Thelazia</taxon>
    </lineage>
</organism>
<sequence length="218" mass="24954">MVIFTITRSLRDNCFYLTVYTSVLGCLVLTFFLLFALTGISGQVLFTAIKTAIDDTIIRYRDDPDLQLFVDWIQINLKCCGSRSPHDWNDNIYFSDAKTLHRYGSPEAGGVPFSCCKEDKSEILRNLYCGLGARIRPIDAEIGARGPYVRDNIYNQGCIEMLKQFLINNALYIVPGVTIFLLIQLFCVFLACILQNQILVQREEWYSTEHLKVFVYDA</sequence>
<dbReference type="GO" id="GO:0005886">
    <property type="term" value="C:plasma membrane"/>
    <property type="evidence" value="ECO:0007669"/>
    <property type="project" value="TreeGrafter"/>
</dbReference>
<reference evidence="6 7" key="2">
    <citation type="submission" date="2018-11" db="EMBL/GenBank/DDBJ databases">
        <authorList>
            <consortium name="Pathogen Informatics"/>
        </authorList>
    </citation>
    <scope>NUCLEOTIDE SEQUENCE [LARGE SCALE GENOMIC DNA]</scope>
</reference>
<dbReference type="EMBL" id="UYYF01000487">
    <property type="protein sequence ID" value="VDM98348.1"/>
    <property type="molecule type" value="Genomic_DNA"/>
</dbReference>
<evidence type="ECO:0000256" key="5">
    <source>
        <dbReference type="SAM" id="Phobius"/>
    </source>
</evidence>
<evidence type="ECO:0000256" key="1">
    <source>
        <dbReference type="ARBA" id="ARBA00004141"/>
    </source>
</evidence>
<dbReference type="PANTHER" id="PTHR19282">
    <property type="entry name" value="TETRASPANIN"/>
    <property type="match status" value="1"/>
</dbReference>